<dbReference type="Pfam" id="PF01943">
    <property type="entry name" value="Polysacc_synt"/>
    <property type="match status" value="1"/>
</dbReference>
<evidence type="ECO:0000256" key="4">
    <source>
        <dbReference type="ARBA" id="ARBA00022989"/>
    </source>
</evidence>
<keyword evidence="2" id="KW-1003">Cell membrane</keyword>
<feature type="transmembrane region" description="Helical" evidence="7">
    <location>
        <begin position="423"/>
        <end position="447"/>
    </location>
</feature>
<sequence>MTSSGLPPGGPCHKAQTGSPVGQAFNVTRSKLHLRGLRGQMVVGFGVKGFGAVTSFAFTWLVARAFGPAGVGAFGTALTTAQMLVILSLIGLDTILVRTVAVCVSQNRTGVARTAVRHATRVAVGGGLVLMVMILLFHQQIATNLLGSPAMAPDLLIMGFLIPVSAYCRLASTTLRGMGDIGKSQMVDGPLGTFLGGAMLAGALLIGVAHNPLLPSVLYLVGWLVTMFAATIIVRRMTRDWAPAEPLDRPMLRPGFMVLITNVNNFFVDWFATVILAATHGPAEAGLFRVGYQIASSLKLLSATSETILHPVFAASYEQGDVKRIARIIRITILALLVAASPIALAVLVAPHWIMGLFGKQFTAGAAAMQVLVLGQVFGMVFASSGGVLVMANRERLAVVLTMSSVILAAILALVLIPPYGALGAAIAIAVPSVFLRFVSMVAVRLIGIPII</sequence>
<feature type="transmembrane region" description="Helical" evidence="7">
    <location>
        <begin position="333"/>
        <end position="355"/>
    </location>
</feature>
<reference evidence="8" key="1">
    <citation type="journal article" date="1996" name="J. Bacteriol.">
        <title>Linkage of genes essential for synthesis of a polysaccharide capsule in Sphingomonas strain S88.</title>
        <authorList>
            <person name="Yamazaki M."/>
            <person name="Thorne L."/>
            <person name="Mikolajczak M."/>
            <person name="Armentrout R.W."/>
            <person name="Pollock T.J."/>
        </authorList>
    </citation>
    <scope>NUCLEOTIDE SEQUENCE</scope>
    <source>
        <strain evidence="8">S88</strain>
    </source>
</reference>
<proteinExistence type="predicted"/>
<feature type="region of interest" description="Disordered" evidence="6">
    <location>
        <begin position="1"/>
        <end position="20"/>
    </location>
</feature>
<gene>
    <name evidence="8" type="primary">spsS</name>
</gene>
<feature type="transmembrane region" description="Helical" evidence="7">
    <location>
        <begin position="69"/>
        <end position="97"/>
    </location>
</feature>
<organism evidence="8">
    <name type="scientific">Sphingomonas sp. S88</name>
    <dbReference type="NCBI Taxonomy" id="46624"/>
    <lineage>
        <taxon>Bacteria</taxon>
        <taxon>Pseudomonadati</taxon>
        <taxon>Pseudomonadota</taxon>
        <taxon>Alphaproteobacteria</taxon>
        <taxon>Sphingomonadales</taxon>
        <taxon>Sphingomonadaceae</taxon>
        <taxon>Sphingomonas</taxon>
    </lineage>
</organism>
<feature type="transmembrane region" description="Helical" evidence="7">
    <location>
        <begin position="41"/>
        <end position="63"/>
    </location>
</feature>
<evidence type="ECO:0000256" key="5">
    <source>
        <dbReference type="ARBA" id="ARBA00023136"/>
    </source>
</evidence>
<evidence type="ECO:0000256" key="1">
    <source>
        <dbReference type="ARBA" id="ARBA00004651"/>
    </source>
</evidence>
<dbReference type="PANTHER" id="PTHR30250">
    <property type="entry name" value="PST FAMILY PREDICTED COLANIC ACID TRANSPORTER"/>
    <property type="match status" value="1"/>
</dbReference>
<keyword evidence="3 7" id="KW-0812">Transmembrane</keyword>
<feature type="transmembrane region" description="Helical" evidence="7">
    <location>
        <begin position="150"/>
        <end position="170"/>
    </location>
</feature>
<feature type="transmembrane region" description="Helical" evidence="7">
    <location>
        <begin position="191"/>
        <end position="210"/>
    </location>
</feature>
<accession>P74815</accession>
<keyword evidence="5 7" id="KW-0472">Membrane</keyword>
<dbReference type="InterPro" id="IPR050833">
    <property type="entry name" value="Poly_Biosynth_Transport"/>
</dbReference>
<keyword evidence="4 7" id="KW-1133">Transmembrane helix</keyword>
<protein>
    <submittedName>
        <fullName evidence="8">Uncharacterized protein spsS</fullName>
    </submittedName>
</protein>
<evidence type="ECO:0000256" key="2">
    <source>
        <dbReference type="ARBA" id="ARBA00022475"/>
    </source>
</evidence>
<dbReference type="InterPro" id="IPR002797">
    <property type="entry name" value="Polysacc_synth"/>
</dbReference>
<feature type="transmembrane region" description="Helical" evidence="7">
    <location>
        <begin position="118"/>
        <end position="138"/>
    </location>
</feature>
<evidence type="ECO:0000313" key="8">
    <source>
        <dbReference type="EMBL" id="AAC44056.1"/>
    </source>
</evidence>
<dbReference type="GO" id="GO:0005886">
    <property type="term" value="C:plasma membrane"/>
    <property type="evidence" value="ECO:0007669"/>
    <property type="project" value="UniProtKB-SubCell"/>
</dbReference>
<dbReference type="PANTHER" id="PTHR30250:SF11">
    <property type="entry name" value="O-ANTIGEN TRANSPORTER-RELATED"/>
    <property type="match status" value="1"/>
</dbReference>
<evidence type="ECO:0000256" key="3">
    <source>
        <dbReference type="ARBA" id="ARBA00022692"/>
    </source>
</evidence>
<evidence type="ECO:0000256" key="6">
    <source>
        <dbReference type="SAM" id="MobiDB-lite"/>
    </source>
</evidence>
<comment type="subcellular location">
    <subcellularLocation>
        <location evidence="1">Cell membrane</location>
        <topology evidence="1">Multi-pass membrane protein</topology>
    </subcellularLocation>
</comment>
<dbReference type="EMBL" id="U51197">
    <property type="protein sequence ID" value="AAC44056.1"/>
    <property type="molecule type" value="Genomic_DNA"/>
</dbReference>
<name>P74815_9SPHN</name>
<feature type="transmembrane region" description="Helical" evidence="7">
    <location>
        <begin position="216"/>
        <end position="234"/>
    </location>
</feature>
<dbReference type="AlphaFoldDB" id="P74815"/>
<feature type="transmembrane region" description="Helical" evidence="7">
    <location>
        <begin position="397"/>
        <end position="417"/>
    </location>
</feature>
<feature type="transmembrane region" description="Helical" evidence="7">
    <location>
        <begin position="367"/>
        <end position="390"/>
    </location>
</feature>
<evidence type="ECO:0000256" key="7">
    <source>
        <dbReference type="SAM" id="Phobius"/>
    </source>
</evidence>